<gene>
    <name evidence="6" type="ORF">B1B_05372</name>
</gene>
<evidence type="ECO:0000256" key="4">
    <source>
        <dbReference type="ARBA" id="ARBA00023244"/>
    </source>
</evidence>
<dbReference type="InterPro" id="IPR000860">
    <property type="entry name" value="HemC"/>
</dbReference>
<dbReference type="AlphaFoldDB" id="T1BIC5"/>
<dbReference type="EMBL" id="AUZY01003396">
    <property type="protein sequence ID" value="EQD69402.1"/>
    <property type="molecule type" value="Genomic_DNA"/>
</dbReference>
<feature type="domain" description="Porphobilinogen deaminase N-terminal" evidence="5">
    <location>
        <begin position="6"/>
        <end position="106"/>
    </location>
</feature>
<keyword evidence="4" id="KW-0627">Porphyrin biosynthesis</keyword>
<keyword evidence="3" id="KW-0808">Transferase</keyword>
<dbReference type="InterPro" id="IPR022417">
    <property type="entry name" value="Porphobilin_deaminase_N"/>
</dbReference>
<accession>T1BIC5</accession>
<dbReference type="GO" id="GO:0005737">
    <property type="term" value="C:cytoplasm"/>
    <property type="evidence" value="ECO:0007669"/>
    <property type="project" value="TreeGrafter"/>
</dbReference>
<dbReference type="GO" id="GO:0004418">
    <property type="term" value="F:hydroxymethylbilane synthase activity"/>
    <property type="evidence" value="ECO:0007669"/>
    <property type="project" value="UniProtKB-EC"/>
</dbReference>
<dbReference type="Pfam" id="PF01379">
    <property type="entry name" value="Porphobil_deam"/>
    <property type="match status" value="1"/>
</dbReference>
<evidence type="ECO:0000256" key="3">
    <source>
        <dbReference type="ARBA" id="ARBA00022679"/>
    </source>
</evidence>
<dbReference type="EC" id="2.5.1.61" evidence="2"/>
<dbReference type="Gene3D" id="3.40.190.10">
    <property type="entry name" value="Periplasmic binding protein-like II"/>
    <property type="match status" value="1"/>
</dbReference>
<organism evidence="6">
    <name type="scientific">mine drainage metagenome</name>
    <dbReference type="NCBI Taxonomy" id="410659"/>
    <lineage>
        <taxon>unclassified sequences</taxon>
        <taxon>metagenomes</taxon>
        <taxon>ecological metagenomes</taxon>
    </lineage>
</organism>
<name>T1BIC5_9ZZZZ</name>
<dbReference type="SUPFAM" id="SSF53850">
    <property type="entry name" value="Periplasmic binding protein-like II"/>
    <property type="match status" value="1"/>
</dbReference>
<evidence type="ECO:0000259" key="5">
    <source>
        <dbReference type="Pfam" id="PF01379"/>
    </source>
</evidence>
<dbReference type="GO" id="GO:0006783">
    <property type="term" value="P:heme biosynthetic process"/>
    <property type="evidence" value="ECO:0007669"/>
    <property type="project" value="TreeGrafter"/>
</dbReference>
<reference evidence="6" key="2">
    <citation type="journal article" date="2014" name="ISME J.">
        <title>Microbial stratification in low pH oxic and suboxic macroscopic growths along an acid mine drainage.</title>
        <authorList>
            <person name="Mendez-Garcia C."/>
            <person name="Mesa V."/>
            <person name="Sprenger R.R."/>
            <person name="Richter M."/>
            <person name="Diez M.S."/>
            <person name="Solano J."/>
            <person name="Bargiela R."/>
            <person name="Golyshina O.V."/>
            <person name="Manteca A."/>
            <person name="Ramos J.L."/>
            <person name="Gallego J.R."/>
            <person name="Llorente I."/>
            <person name="Martins Dos Santos V.A."/>
            <person name="Jensen O.N."/>
            <person name="Pelaez A.I."/>
            <person name="Sanchez J."/>
            <person name="Ferrer M."/>
        </authorList>
    </citation>
    <scope>NUCLEOTIDE SEQUENCE</scope>
</reference>
<comment type="caution">
    <text evidence="6">The sequence shown here is derived from an EMBL/GenBank/DDBJ whole genome shotgun (WGS) entry which is preliminary data.</text>
</comment>
<evidence type="ECO:0000313" key="6">
    <source>
        <dbReference type="EMBL" id="EQD69402.1"/>
    </source>
</evidence>
<comment type="similarity">
    <text evidence="1">Belongs to the HMBS family.</text>
</comment>
<feature type="non-terminal residue" evidence="6">
    <location>
        <position position="110"/>
    </location>
</feature>
<evidence type="ECO:0000256" key="2">
    <source>
        <dbReference type="ARBA" id="ARBA00012655"/>
    </source>
</evidence>
<dbReference type="PANTHER" id="PTHR11557:SF0">
    <property type="entry name" value="PORPHOBILINOGEN DEAMINASE"/>
    <property type="match status" value="1"/>
</dbReference>
<sequence length="110" mass="12247">MSGAPLRLGSRRSPLARLQTQEIVRRLARHFGESRPIEVVYRATSGDRDRRPHRSPDFADTLEEALRDGEIDIAVHSAKDLPAPLDADFALIAGPRRVDPREALVISGDR</sequence>
<protein>
    <recommendedName>
        <fullName evidence="2">hydroxymethylbilane synthase</fullName>
        <ecNumber evidence="2">2.5.1.61</ecNumber>
    </recommendedName>
</protein>
<evidence type="ECO:0000256" key="1">
    <source>
        <dbReference type="ARBA" id="ARBA00005638"/>
    </source>
</evidence>
<dbReference type="PANTHER" id="PTHR11557">
    <property type="entry name" value="PORPHOBILINOGEN DEAMINASE"/>
    <property type="match status" value="1"/>
</dbReference>
<proteinExistence type="inferred from homology"/>
<reference evidence="6" key="1">
    <citation type="submission" date="2013-08" db="EMBL/GenBank/DDBJ databases">
        <authorList>
            <person name="Mendez C."/>
            <person name="Richter M."/>
            <person name="Ferrer M."/>
            <person name="Sanchez J."/>
        </authorList>
    </citation>
    <scope>NUCLEOTIDE SEQUENCE</scope>
</reference>